<reference evidence="1" key="1">
    <citation type="submission" date="2018-06" db="EMBL/GenBank/DDBJ databases">
        <authorList>
            <person name="Zhirakovskaya E."/>
        </authorList>
    </citation>
    <scope>NUCLEOTIDE SEQUENCE</scope>
</reference>
<gene>
    <name evidence="1" type="ORF">MNBD_GAMMA23-92</name>
</gene>
<evidence type="ECO:0000313" key="1">
    <source>
        <dbReference type="EMBL" id="VAW91979.1"/>
    </source>
</evidence>
<sequence>MLASNKQDYQYFVNGEIDVFRQDFQNMLYGFSGVINDFPALENADRLTSRLNKAGDLINRMPTQFLYLMSEATGKKLVTINKKITDIRNDLATLPQLPMPRVLMQNPRAYETQLCQLVENRKTAVTIAVIQAKLKSAIWLINTIRGYLPDDLTMSATAVAGGGFTASIHPAQIPLKTPLIVLEAVDLVIGNNVSIAKAMCTGILPK</sequence>
<accession>A0A3B1A1F3</accession>
<name>A0A3B1A1F3_9ZZZZ</name>
<protein>
    <submittedName>
        <fullName evidence="1">Uncharacterized protein</fullName>
    </submittedName>
</protein>
<organism evidence="1">
    <name type="scientific">hydrothermal vent metagenome</name>
    <dbReference type="NCBI Taxonomy" id="652676"/>
    <lineage>
        <taxon>unclassified sequences</taxon>
        <taxon>metagenomes</taxon>
        <taxon>ecological metagenomes</taxon>
    </lineage>
</organism>
<dbReference type="AlphaFoldDB" id="A0A3B1A1F3"/>
<dbReference type="EMBL" id="UOFT01000018">
    <property type="protein sequence ID" value="VAW91979.1"/>
    <property type="molecule type" value="Genomic_DNA"/>
</dbReference>
<proteinExistence type="predicted"/>